<accession>A0ABQ4LNM9</accession>
<evidence type="ECO:0000313" key="2">
    <source>
        <dbReference type="Proteomes" id="UP000676601"/>
    </source>
</evidence>
<gene>
    <name evidence="1" type="ORF">J21TS7_62380</name>
</gene>
<protein>
    <submittedName>
        <fullName evidence="1">Uncharacterized protein</fullName>
    </submittedName>
</protein>
<organism evidence="1 2">
    <name type="scientific">Paenibacillus cineris</name>
    <dbReference type="NCBI Taxonomy" id="237530"/>
    <lineage>
        <taxon>Bacteria</taxon>
        <taxon>Bacillati</taxon>
        <taxon>Bacillota</taxon>
        <taxon>Bacilli</taxon>
        <taxon>Bacillales</taxon>
        <taxon>Paenibacillaceae</taxon>
        <taxon>Paenibacillus</taxon>
    </lineage>
</organism>
<evidence type="ECO:0000313" key="1">
    <source>
        <dbReference type="EMBL" id="GIO57920.1"/>
    </source>
</evidence>
<dbReference type="Proteomes" id="UP000676601">
    <property type="component" value="Unassembled WGS sequence"/>
</dbReference>
<name>A0ABQ4LNM9_9BACL</name>
<reference evidence="1 2" key="1">
    <citation type="submission" date="2021-03" db="EMBL/GenBank/DDBJ databases">
        <title>Antimicrobial resistance genes in bacteria isolated from Japanese honey, and their potential for conferring macrolide and lincosamide resistance in the American foulbrood pathogen Paenibacillus larvae.</title>
        <authorList>
            <person name="Okamoto M."/>
            <person name="Kumagai M."/>
            <person name="Kanamori H."/>
            <person name="Takamatsu D."/>
        </authorList>
    </citation>
    <scope>NUCLEOTIDE SEQUENCE [LARGE SCALE GENOMIC DNA]</scope>
    <source>
        <strain evidence="1 2">J21TS7</strain>
    </source>
</reference>
<dbReference type="RefSeq" id="WP_212985942.1">
    <property type="nucleotide sequence ID" value="NZ_BORU01000005.1"/>
</dbReference>
<sequence length="156" mass="16162">MVASNKDLKRAKGGLAAPQHYNAKIDDFEYAQGENGASFVTVRNPVLDVDLQLAAGSPGEGNPFTPTTGNYTLTCEITGTSTSRTVVFEIAGPSGVYIPTTAYNVADPTKYGPQTTGGSDTAPESWQVDVPAGFSFRARLSAVAGGNVTIKGKAVS</sequence>
<comment type="caution">
    <text evidence="1">The sequence shown here is derived from an EMBL/GenBank/DDBJ whole genome shotgun (WGS) entry which is preliminary data.</text>
</comment>
<keyword evidence="2" id="KW-1185">Reference proteome</keyword>
<proteinExistence type="predicted"/>
<dbReference type="EMBL" id="BORU01000005">
    <property type="protein sequence ID" value="GIO57920.1"/>
    <property type="molecule type" value="Genomic_DNA"/>
</dbReference>